<dbReference type="RefSeq" id="WP_147397235.1">
    <property type="nucleotide sequence ID" value="NZ_NRJG01000123.1"/>
</dbReference>
<dbReference type="AlphaFoldDB" id="A0A3A1YCH9"/>
<feature type="non-terminal residue" evidence="2">
    <location>
        <position position="326"/>
    </location>
</feature>
<sequence>MYFKDLPRSDRQKIVKFGMSGERSYLELALEFDIPIHQIRDAVKRERKKIRTVVDNKSKNSLTKKIRKSGKVRNYKPIEKIATIVELYDSYHGSILNTSKKLGISTVSIRSWNKLFIDLGADLFIEVIYKTMKIKEALELAQINDLILDYSEKIKRSVDFLKEHIERNRNQLTQTRTFENINELVEITESGYVQKLANEILLHVGIKQSFAEVDIYTKCQIIKRISKFKNVKFSIKNLCEYLDIDRQRYYRCKDKKLSSKEHRMLVLKEMIENLRTQKIELEQLDDEVEQLPKLQPYLNYGSRRLSEVLSHLISSSWDNDEILQKL</sequence>
<comment type="caution">
    <text evidence="2">The sequence shown here is derived from an EMBL/GenBank/DDBJ whole genome shotgun (WGS) entry which is preliminary data.</text>
</comment>
<name>A0A3A1YCH9_9GAMM</name>
<proteinExistence type="predicted"/>
<evidence type="ECO:0000313" key="3">
    <source>
        <dbReference type="Proteomes" id="UP000265916"/>
    </source>
</evidence>
<organism evidence="2 3">
    <name type="scientific">Psittacicella hinzii</name>
    <dbReference type="NCBI Taxonomy" id="2028575"/>
    <lineage>
        <taxon>Bacteria</taxon>
        <taxon>Pseudomonadati</taxon>
        <taxon>Pseudomonadota</taxon>
        <taxon>Gammaproteobacteria</taxon>
        <taxon>Pasteurellales</taxon>
        <taxon>Psittacicellaceae</taxon>
        <taxon>Psittacicella</taxon>
    </lineage>
</organism>
<evidence type="ECO:0000313" key="2">
    <source>
        <dbReference type="EMBL" id="RIY35842.1"/>
    </source>
</evidence>
<feature type="coiled-coil region" evidence="1">
    <location>
        <begin position="257"/>
        <end position="291"/>
    </location>
</feature>
<gene>
    <name evidence="2" type="ORF">CKF58_06465</name>
</gene>
<dbReference type="Proteomes" id="UP000265916">
    <property type="component" value="Unassembled WGS sequence"/>
</dbReference>
<reference evidence="2 3" key="1">
    <citation type="submission" date="2017-08" db="EMBL/GenBank/DDBJ databases">
        <title>Reclassification of Bisgaard taxon 37 and 44.</title>
        <authorList>
            <person name="Christensen H."/>
        </authorList>
    </citation>
    <scope>NUCLEOTIDE SEQUENCE [LARGE SCALE GENOMIC DNA]</scope>
    <source>
        <strain evidence="2 3">111</strain>
    </source>
</reference>
<protein>
    <submittedName>
        <fullName evidence="2">Uncharacterized protein</fullName>
    </submittedName>
</protein>
<accession>A0A3A1YCH9</accession>
<keyword evidence="1" id="KW-0175">Coiled coil</keyword>
<evidence type="ECO:0000256" key="1">
    <source>
        <dbReference type="SAM" id="Coils"/>
    </source>
</evidence>
<dbReference type="EMBL" id="NRJG01000123">
    <property type="protein sequence ID" value="RIY35842.1"/>
    <property type="molecule type" value="Genomic_DNA"/>
</dbReference>
<keyword evidence="3" id="KW-1185">Reference proteome</keyword>